<evidence type="ECO:0000313" key="5">
    <source>
        <dbReference type="Proteomes" id="UP001501821"/>
    </source>
</evidence>
<dbReference type="PANTHER" id="PTHR38340">
    <property type="entry name" value="S-LAYER PROTEIN"/>
    <property type="match status" value="1"/>
</dbReference>
<proteinExistence type="predicted"/>
<dbReference type="PANTHER" id="PTHR38340:SF1">
    <property type="entry name" value="S-LAYER PROTEIN"/>
    <property type="match status" value="1"/>
</dbReference>
<dbReference type="EMBL" id="BAABAH010000002">
    <property type="protein sequence ID" value="GAA3808613.1"/>
    <property type="molecule type" value="Genomic_DNA"/>
</dbReference>
<organism evidence="4 5">
    <name type="scientific">Nocardioides panacisoli</name>
    <dbReference type="NCBI Taxonomy" id="627624"/>
    <lineage>
        <taxon>Bacteria</taxon>
        <taxon>Bacillati</taxon>
        <taxon>Actinomycetota</taxon>
        <taxon>Actinomycetes</taxon>
        <taxon>Propionibacteriales</taxon>
        <taxon>Nocardioidaceae</taxon>
        <taxon>Nocardioides</taxon>
    </lineage>
</organism>
<feature type="signal peptide" evidence="3">
    <location>
        <begin position="1"/>
        <end position="26"/>
    </location>
</feature>
<dbReference type="InterPro" id="IPR050557">
    <property type="entry name" value="RTX_toxin/Mannuronan_C5-epim"/>
</dbReference>
<reference evidence="5" key="1">
    <citation type="journal article" date="2019" name="Int. J. Syst. Evol. Microbiol.">
        <title>The Global Catalogue of Microorganisms (GCM) 10K type strain sequencing project: providing services to taxonomists for standard genome sequencing and annotation.</title>
        <authorList>
            <consortium name="The Broad Institute Genomics Platform"/>
            <consortium name="The Broad Institute Genome Sequencing Center for Infectious Disease"/>
            <person name="Wu L."/>
            <person name="Ma J."/>
        </authorList>
    </citation>
    <scope>NUCLEOTIDE SEQUENCE [LARGE SCALE GENOMIC DNA]</scope>
    <source>
        <strain evidence="5">JCM 16953</strain>
    </source>
</reference>
<keyword evidence="2" id="KW-0964">Secreted</keyword>
<dbReference type="InterPro" id="IPR018511">
    <property type="entry name" value="Hemolysin-typ_Ca-bd_CS"/>
</dbReference>
<dbReference type="InterPro" id="IPR001343">
    <property type="entry name" value="Hemolysn_Ca-bd"/>
</dbReference>
<protein>
    <recommendedName>
        <fullName evidence="6">Calcium-binding protein</fullName>
    </recommendedName>
</protein>
<keyword evidence="3" id="KW-0732">Signal</keyword>
<keyword evidence="5" id="KW-1185">Reference proteome</keyword>
<name>A0ABP7I032_9ACTN</name>
<feature type="chain" id="PRO_5046847336" description="Calcium-binding protein" evidence="3">
    <location>
        <begin position="27"/>
        <end position="328"/>
    </location>
</feature>
<sequence length="328" mass="31876">MVSRLLARAGVVAVAIVGTTVPVAVADGAHAHDTAVGECSPKHATIVGTDGDDAIVGTPGADVILAKGGDDVVRGGGGRDVICLGEGNDRAHGGTGDDQIVGGAGDDDVSDSGAGFGYIDGGGGADRVTSTGDFELVNGGGGADTLTVTADYGSVVNGGGGDDTVTVSSDTAPQDALWLDGGRGADALSLTLPAAAQRARLNQGSSSIIVFGTSGGLERWETLALSGDIEWTYIGRNVAESLTVDGGTLTALMRGGDDVVQGPTGDDVITGGDGADTLRGGAGDDILDGGASTADELYGEDGNDIGRDADGAAVCDSLELGSCAAPAG</sequence>
<evidence type="ECO:0000313" key="4">
    <source>
        <dbReference type="EMBL" id="GAA3808613.1"/>
    </source>
</evidence>
<dbReference type="SUPFAM" id="SSF51120">
    <property type="entry name" value="beta-Roll"/>
    <property type="match status" value="2"/>
</dbReference>
<comment type="subcellular location">
    <subcellularLocation>
        <location evidence="1">Secreted</location>
    </subcellularLocation>
</comment>
<evidence type="ECO:0000256" key="3">
    <source>
        <dbReference type="SAM" id="SignalP"/>
    </source>
</evidence>
<dbReference type="RefSeq" id="WP_344772785.1">
    <property type="nucleotide sequence ID" value="NZ_BAABAH010000002.1"/>
</dbReference>
<dbReference type="InterPro" id="IPR011049">
    <property type="entry name" value="Serralysin-like_metalloprot_C"/>
</dbReference>
<dbReference type="Gene3D" id="2.150.10.10">
    <property type="entry name" value="Serralysin-like metalloprotease, C-terminal"/>
    <property type="match status" value="2"/>
</dbReference>
<evidence type="ECO:0000256" key="2">
    <source>
        <dbReference type="ARBA" id="ARBA00022525"/>
    </source>
</evidence>
<evidence type="ECO:0008006" key="6">
    <source>
        <dbReference type="Google" id="ProtNLM"/>
    </source>
</evidence>
<gene>
    <name evidence="4" type="ORF">GCM10022242_09340</name>
</gene>
<accession>A0ABP7I032</accession>
<dbReference type="Pfam" id="PF00353">
    <property type="entry name" value="HemolysinCabind"/>
    <property type="match status" value="4"/>
</dbReference>
<comment type="caution">
    <text evidence="4">The sequence shown here is derived from an EMBL/GenBank/DDBJ whole genome shotgun (WGS) entry which is preliminary data.</text>
</comment>
<dbReference type="PRINTS" id="PR00313">
    <property type="entry name" value="CABNDNGRPT"/>
</dbReference>
<dbReference type="Proteomes" id="UP001501821">
    <property type="component" value="Unassembled WGS sequence"/>
</dbReference>
<evidence type="ECO:0000256" key="1">
    <source>
        <dbReference type="ARBA" id="ARBA00004613"/>
    </source>
</evidence>
<dbReference type="PROSITE" id="PS00330">
    <property type="entry name" value="HEMOLYSIN_CALCIUM"/>
    <property type="match status" value="1"/>
</dbReference>